<comment type="caution">
    <text evidence="1">The sequence shown here is derived from an EMBL/GenBank/DDBJ whole genome shotgun (WGS) entry which is preliminary data.</text>
</comment>
<name>A0A2M7UD90_9BACT</name>
<dbReference type="AlphaFoldDB" id="A0A2M7UD90"/>
<protein>
    <submittedName>
        <fullName evidence="1">Uncharacterized protein</fullName>
    </submittedName>
</protein>
<feature type="non-terminal residue" evidence="1">
    <location>
        <position position="75"/>
    </location>
</feature>
<proteinExistence type="predicted"/>
<dbReference type="Proteomes" id="UP000229805">
    <property type="component" value="Unassembled WGS sequence"/>
</dbReference>
<feature type="non-terminal residue" evidence="1">
    <location>
        <position position="1"/>
    </location>
</feature>
<evidence type="ECO:0000313" key="2">
    <source>
        <dbReference type="Proteomes" id="UP000229805"/>
    </source>
</evidence>
<reference evidence="2" key="1">
    <citation type="submission" date="2017-09" db="EMBL/GenBank/DDBJ databases">
        <title>Depth-based differentiation of microbial function through sediment-hosted aquifers and enrichment of novel symbionts in the deep terrestrial subsurface.</title>
        <authorList>
            <person name="Probst A.J."/>
            <person name="Ladd B."/>
            <person name="Jarett J.K."/>
            <person name="Geller-Mcgrath D.E."/>
            <person name="Sieber C.M.K."/>
            <person name="Emerson J.B."/>
            <person name="Anantharaman K."/>
            <person name="Thomas B.C."/>
            <person name="Malmstrom R."/>
            <person name="Stieglmeier M."/>
            <person name="Klingl A."/>
            <person name="Woyke T."/>
            <person name="Ryan C.M."/>
            <person name="Banfield J.F."/>
        </authorList>
    </citation>
    <scope>NUCLEOTIDE SEQUENCE [LARGE SCALE GENOMIC DNA]</scope>
</reference>
<organism evidence="1 2">
    <name type="scientific">Candidatus Portnoybacteria bacterium CG_4_10_14_0_2_um_filter_44_20</name>
    <dbReference type="NCBI Taxonomy" id="1974799"/>
    <lineage>
        <taxon>Bacteria</taxon>
        <taxon>Candidatus Portnoyibacteriota</taxon>
    </lineage>
</organism>
<accession>A0A2M7UD90</accession>
<dbReference type="EMBL" id="PFOG01000182">
    <property type="protein sequence ID" value="PIZ69139.1"/>
    <property type="molecule type" value="Genomic_DNA"/>
</dbReference>
<sequence length="75" mass="8708">QSLLTPENVQELCDELFGAFIDEGWTRGVHVYEFYRVSGATQDWRFQRTDCLCVCVFGRTLKYAFRPPCPDILQA</sequence>
<gene>
    <name evidence="1" type="ORF">COY11_04895</name>
</gene>
<evidence type="ECO:0000313" key="1">
    <source>
        <dbReference type="EMBL" id="PIZ69139.1"/>
    </source>
</evidence>